<comment type="caution">
    <text evidence="2">The sequence shown here is derived from an EMBL/GenBank/DDBJ whole genome shotgun (WGS) entry which is preliminary data.</text>
</comment>
<keyword evidence="1" id="KW-0732">Signal</keyword>
<evidence type="ECO:0000313" key="3">
    <source>
        <dbReference type="Proteomes" id="UP000607653"/>
    </source>
</evidence>
<keyword evidence="3" id="KW-1185">Reference proteome</keyword>
<organism evidence="2 3">
    <name type="scientific">Nelumbo nucifera</name>
    <name type="common">Sacred lotus</name>
    <dbReference type="NCBI Taxonomy" id="4432"/>
    <lineage>
        <taxon>Eukaryota</taxon>
        <taxon>Viridiplantae</taxon>
        <taxon>Streptophyta</taxon>
        <taxon>Embryophyta</taxon>
        <taxon>Tracheophyta</taxon>
        <taxon>Spermatophyta</taxon>
        <taxon>Magnoliopsida</taxon>
        <taxon>Proteales</taxon>
        <taxon>Nelumbonaceae</taxon>
        <taxon>Nelumbo</taxon>
    </lineage>
</organism>
<sequence>MEHFFSAAAAVWWCGGAAVWPSQLVHLSGEPADSPCCSVDRVRSQNLNRVEVDEEPAEAKNDGGDGKAEIVVERY</sequence>
<evidence type="ECO:0000256" key="1">
    <source>
        <dbReference type="SAM" id="SignalP"/>
    </source>
</evidence>
<dbReference type="Proteomes" id="UP000607653">
    <property type="component" value="Unassembled WGS sequence"/>
</dbReference>
<accession>A0A822YNS8</accession>
<feature type="chain" id="PRO_5032907089" description="Secreted protein" evidence="1">
    <location>
        <begin position="19"/>
        <end position="75"/>
    </location>
</feature>
<proteinExistence type="predicted"/>
<feature type="signal peptide" evidence="1">
    <location>
        <begin position="1"/>
        <end position="18"/>
    </location>
</feature>
<protein>
    <recommendedName>
        <fullName evidence="4">Secreted protein</fullName>
    </recommendedName>
</protein>
<gene>
    <name evidence="2" type="ORF">HUJ06_004842</name>
</gene>
<dbReference type="AlphaFoldDB" id="A0A822YNS8"/>
<name>A0A822YNS8_NELNU</name>
<evidence type="ECO:0000313" key="2">
    <source>
        <dbReference type="EMBL" id="DAD34202.1"/>
    </source>
</evidence>
<reference evidence="2 3" key="1">
    <citation type="journal article" date="2020" name="Mol. Biol. Evol.">
        <title>Distinct Expression and Methylation Patterns for Genes with Different Fates following a Single Whole-Genome Duplication in Flowering Plants.</title>
        <authorList>
            <person name="Shi T."/>
            <person name="Rahmani R.S."/>
            <person name="Gugger P.F."/>
            <person name="Wang M."/>
            <person name="Li H."/>
            <person name="Zhang Y."/>
            <person name="Li Z."/>
            <person name="Wang Q."/>
            <person name="Van de Peer Y."/>
            <person name="Marchal K."/>
            <person name="Chen J."/>
        </authorList>
    </citation>
    <scope>NUCLEOTIDE SEQUENCE [LARGE SCALE GENOMIC DNA]</scope>
    <source>
        <tissue evidence="2">Leaf</tissue>
    </source>
</reference>
<evidence type="ECO:0008006" key="4">
    <source>
        <dbReference type="Google" id="ProtNLM"/>
    </source>
</evidence>
<dbReference type="EMBL" id="DUZY01000004">
    <property type="protein sequence ID" value="DAD34202.1"/>
    <property type="molecule type" value="Genomic_DNA"/>
</dbReference>